<name>A0A851HYU6_9GAMM</name>
<reference evidence="2 3" key="1">
    <citation type="submission" date="2020-03" db="EMBL/GenBank/DDBJ databases">
        <title>Metagenomic, metatranscriptomic, and metabolomic analyses revealed the key microbes and metabolic features during the fermentation of ganjang, Korean traditional soy sauce.</title>
        <authorList>
            <person name="Chun B.H."/>
            <person name="Jeon C.O."/>
        </authorList>
    </citation>
    <scope>NUCLEOTIDE SEQUENCE [LARGE SCALE GENOMIC DNA]</scope>
    <source>
        <strain evidence="2 3">KG14</strain>
    </source>
</reference>
<evidence type="ECO:0000313" key="3">
    <source>
        <dbReference type="Proteomes" id="UP000536442"/>
    </source>
</evidence>
<dbReference type="Pfam" id="PF04338">
    <property type="entry name" value="DUF481"/>
    <property type="match status" value="1"/>
</dbReference>
<gene>
    <name evidence="2" type="ORF">HLV39_06415</name>
</gene>
<dbReference type="AlphaFoldDB" id="A0A851HYU6"/>
<dbReference type="InterPro" id="IPR007433">
    <property type="entry name" value="DUF481"/>
</dbReference>
<organism evidence="2 3">
    <name type="scientific">Marinobacter adhaerens</name>
    <dbReference type="NCBI Taxonomy" id="1033846"/>
    <lineage>
        <taxon>Bacteria</taxon>
        <taxon>Pseudomonadati</taxon>
        <taxon>Pseudomonadota</taxon>
        <taxon>Gammaproteobacteria</taxon>
        <taxon>Pseudomonadales</taxon>
        <taxon>Marinobacteraceae</taxon>
        <taxon>Marinobacter</taxon>
    </lineage>
</organism>
<comment type="caution">
    <text evidence="2">The sequence shown here is derived from an EMBL/GenBank/DDBJ whole genome shotgun (WGS) entry which is preliminary data.</text>
</comment>
<dbReference type="EMBL" id="JABEVQ010000003">
    <property type="protein sequence ID" value="NWN91121.1"/>
    <property type="molecule type" value="Genomic_DNA"/>
</dbReference>
<feature type="chain" id="PRO_5032537961" evidence="1">
    <location>
        <begin position="21"/>
        <end position="249"/>
    </location>
</feature>
<evidence type="ECO:0000313" key="2">
    <source>
        <dbReference type="EMBL" id="NWN91121.1"/>
    </source>
</evidence>
<feature type="signal peptide" evidence="1">
    <location>
        <begin position="1"/>
        <end position="20"/>
    </location>
</feature>
<dbReference type="SUPFAM" id="SSF56935">
    <property type="entry name" value="Porins"/>
    <property type="match status" value="1"/>
</dbReference>
<keyword evidence="1" id="KW-0732">Signal</keyword>
<evidence type="ECO:0000256" key="1">
    <source>
        <dbReference type="SAM" id="SignalP"/>
    </source>
</evidence>
<keyword evidence="3" id="KW-1185">Reference proteome</keyword>
<proteinExistence type="predicted"/>
<dbReference type="Proteomes" id="UP000536442">
    <property type="component" value="Unassembled WGS sequence"/>
</dbReference>
<accession>A0A851HYU6</accession>
<sequence length="249" mass="27615">MRFKKSVAVIAIAVAPLAYGQDAKDWEGEAELGVLMTSGNTDETNINGRLGLVHEVESWRNLADFSSNYSESENDTTGEDQTTAEKYKAALETNYKFTENQYWFLRGAYEKDRFSGYDFESTATTGYGNRVWQRSERSFLDLSAGAGYRYNKLEELNDDGDDVEKEAIARLAAQFNYALSDNALFSQKLSTEIGLDENNVISQSETAIKANIVGNLSMKAAYRVKHVSDAPADADSTDTEAALSLLYGF</sequence>
<protein>
    <submittedName>
        <fullName evidence="2">DUF481 domain-containing protein</fullName>
    </submittedName>
</protein>